<evidence type="ECO:0000313" key="3">
    <source>
        <dbReference type="Proteomes" id="UP001183420"/>
    </source>
</evidence>
<keyword evidence="3" id="KW-1185">Reference proteome</keyword>
<keyword evidence="1" id="KW-0472">Membrane</keyword>
<keyword evidence="1" id="KW-1133">Transmembrane helix</keyword>
<dbReference type="RefSeq" id="WP_311600595.1">
    <property type="nucleotide sequence ID" value="NZ_JAVREM010000026.1"/>
</dbReference>
<gene>
    <name evidence="2" type="ORF">RNC47_19965</name>
</gene>
<reference evidence="3" key="1">
    <citation type="submission" date="2023-07" db="EMBL/GenBank/DDBJ databases">
        <title>30 novel species of actinomycetes from the DSMZ collection.</title>
        <authorList>
            <person name="Nouioui I."/>
        </authorList>
    </citation>
    <scope>NUCLEOTIDE SEQUENCE [LARGE SCALE GENOMIC DNA]</scope>
    <source>
        <strain evidence="3">DSM 44918</strain>
    </source>
</reference>
<sequence length="134" mass="14435">MAIAALITWLITALGGIYMFGTWLARGGTRSGRSRLPAPVILGHVALAVTGLVLWIIYLIADTRALAWVAFVVLLPVALLGFTMLARWLPVHREHAAAHDELAERHFPVPVVRVHGLFAVATVVLVFLTAIGLG</sequence>
<keyword evidence="1" id="KW-0812">Transmembrane</keyword>
<protein>
    <recommendedName>
        <fullName evidence="4">Integral membrane protein</fullName>
    </recommendedName>
</protein>
<feature type="transmembrane region" description="Helical" evidence="1">
    <location>
        <begin position="6"/>
        <end position="24"/>
    </location>
</feature>
<dbReference type="Proteomes" id="UP001183420">
    <property type="component" value="Unassembled WGS sequence"/>
</dbReference>
<proteinExistence type="predicted"/>
<evidence type="ECO:0000256" key="1">
    <source>
        <dbReference type="SAM" id="Phobius"/>
    </source>
</evidence>
<accession>A0ABU2LSP3</accession>
<feature type="transmembrane region" description="Helical" evidence="1">
    <location>
        <begin position="110"/>
        <end position="133"/>
    </location>
</feature>
<comment type="caution">
    <text evidence="2">The sequence shown here is derived from an EMBL/GenBank/DDBJ whole genome shotgun (WGS) entry which is preliminary data.</text>
</comment>
<organism evidence="2 3">
    <name type="scientific">Streptomyces millisiae</name>
    <dbReference type="NCBI Taxonomy" id="3075542"/>
    <lineage>
        <taxon>Bacteria</taxon>
        <taxon>Bacillati</taxon>
        <taxon>Actinomycetota</taxon>
        <taxon>Actinomycetes</taxon>
        <taxon>Kitasatosporales</taxon>
        <taxon>Streptomycetaceae</taxon>
        <taxon>Streptomyces</taxon>
    </lineage>
</organism>
<feature type="transmembrane region" description="Helical" evidence="1">
    <location>
        <begin position="66"/>
        <end position="89"/>
    </location>
</feature>
<evidence type="ECO:0000313" key="2">
    <source>
        <dbReference type="EMBL" id="MDT0320614.1"/>
    </source>
</evidence>
<feature type="transmembrane region" description="Helical" evidence="1">
    <location>
        <begin position="36"/>
        <end position="60"/>
    </location>
</feature>
<name>A0ABU2LSP3_9ACTN</name>
<evidence type="ECO:0008006" key="4">
    <source>
        <dbReference type="Google" id="ProtNLM"/>
    </source>
</evidence>
<dbReference type="EMBL" id="JAVREM010000026">
    <property type="protein sequence ID" value="MDT0320614.1"/>
    <property type="molecule type" value="Genomic_DNA"/>
</dbReference>